<feature type="region of interest" description="Disordered" evidence="1">
    <location>
        <begin position="72"/>
        <end position="96"/>
    </location>
</feature>
<dbReference type="GO" id="GO:0003712">
    <property type="term" value="F:transcription coregulator activity"/>
    <property type="evidence" value="ECO:0007669"/>
    <property type="project" value="TreeGrafter"/>
</dbReference>
<sequence length="96" mass="10764">MCVAIRGPGLRGFRPETGCIEDSEDEDILKVFRKQKVDVAIEEAVSQVLSMVESPDARQQYRRMLESYRKAKAESSGSYSETELLSQVSADMEADD</sequence>
<evidence type="ECO:0000313" key="2">
    <source>
        <dbReference type="EMBL" id="KAF5179101.1"/>
    </source>
</evidence>
<gene>
    <name evidence="2" type="ORF">FRX31_031313</name>
</gene>
<dbReference type="PANTHER" id="PTHR23335:SF1">
    <property type="entry name" value="CALMODULIN-BINDING TRANSCRIPTION ACTIVATOR, ISOFORM F"/>
    <property type="match status" value="1"/>
</dbReference>
<dbReference type="GO" id="GO:0003690">
    <property type="term" value="F:double-stranded DNA binding"/>
    <property type="evidence" value="ECO:0007669"/>
    <property type="project" value="TreeGrafter"/>
</dbReference>
<comment type="caution">
    <text evidence="2">The sequence shown here is derived from an EMBL/GenBank/DDBJ whole genome shotgun (WGS) entry which is preliminary data.</text>
</comment>
<dbReference type="Proteomes" id="UP000554482">
    <property type="component" value="Unassembled WGS sequence"/>
</dbReference>
<evidence type="ECO:0000256" key="1">
    <source>
        <dbReference type="SAM" id="MobiDB-lite"/>
    </source>
</evidence>
<accession>A0A7J6V2S5</accession>
<name>A0A7J6V2S5_THATH</name>
<dbReference type="OrthoDB" id="407555at2759"/>
<dbReference type="PANTHER" id="PTHR23335">
    <property type="entry name" value="CALMODULIN-BINDING TRANSCRIPTION ACTIVATOR CAMTA"/>
    <property type="match status" value="1"/>
</dbReference>
<dbReference type="GO" id="GO:0005634">
    <property type="term" value="C:nucleus"/>
    <property type="evidence" value="ECO:0007669"/>
    <property type="project" value="TreeGrafter"/>
</dbReference>
<dbReference type="EMBL" id="JABWDY010039234">
    <property type="protein sequence ID" value="KAF5179101.1"/>
    <property type="molecule type" value="Genomic_DNA"/>
</dbReference>
<dbReference type="AlphaFoldDB" id="A0A7J6V2S5"/>
<reference evidence="2 3" key="1">
    <citation type="submission" date="2020-06" db="EMBL/GenBank/DDBJ databases">
        <title>Transcriptomic and genomic resources for Thalictrum thalictroides and T. hernandezii: Facilitating candidate gene discovery in an emerging model plant lineage.</title>
        <authorList>
            <person name="Arias T."/>
            <person name="Riano-Pachon D.M."/>
            <person name="Di Stilio V.S."/>
        </authorList>
    </citation>
    <scope>NUCLEOTIDE SEQUENCE [LARGE SCALE GENOMIC DNA]</scope>
    <source>
        <strain evidence="3">cv. WT478/WT964</strain>
        <tissue evidence="2">Leaves</tissue>
    </source>
</reference>
<proteinExistence type="predicted"/>
<dbReference type="GO" id="GO:0006357">
    <property type="term" value="P:regulation of transcription by RNA polymerase II"/>
    <property type="evidence" value="ECO:0007669"/>
    <property type="project" value="TreeGrafter"/>
</dbReference>
<protein>
    <submittedName>
        <fullName evidence="2">Calmodulin-binding transcription activator</fullName>
    </submittedName>
</protein>
<feature type="compositionally biased region" description="Polar residues" evidence="1">
    <location>
        <begin position="75"/>
        <end position="89"/>
    </location>
</feature>
<organism evidence="2 3">
    <name type="scientific">Thalictrum thalictroides</name>
    <name type="common">Rue-anemone</name>
    <name type="synonym">Anemone thalictroides</name>
    <dbReference type="NCBI Taxonomy" id="46969"/>
    <lineage>
        <taxon>Eukaryota</taxon>
        <taxon>Viridiplantae</taxon>
        <taxon>Streptophyta</taxon>
        <taxon>Embryophyta</taxon>
        <taxon>Tracheophyta</taxon>
        <taxon>Spermatophyta</taxon>
        <taxon>Magnoliopsida</taxon>
        <taxon>Ranunculales</taxon>
        <taxon>Ranunculaceae</taxon>
        <taxon>Thalictroideae</taxon>
        <taxon>Thalictrum</taxon>
    </lineage>
</organism>
<keyword evidence="3" id="KW-1185">Reference proteome</keyword>
<evidence type="ECO:0000313" key="3">
    <source>
        <dbReference type="Proteomes" id="UP000554482"/>
    </source>
</evidence>